<dbReference type="Proteomes" id="UP000265520">
    <property type="component" value="Unassembled WGS sequence"/>
</dbReference>
<evidence type="ECO:0000313" key="2">
    <source>
        <dbReference type="EMBL" id="MCI65784.1"/>
    </source>
</evidence>
<evidence type="ECO:0000313" key="3">
    <source>
        <dbReference type="Proteomes" id="UP000265520"/>
    </source>
</evidence>
<reference evidence="2 3" key="1">
    <citation type="journal article" date="2018" name="Front. Plant Sci.">
        <title>Red Clover (Trifolium pratense) and Zigzag Clover (T. medium) - A Picture of Genomic Similarities and Differences.</title>
        <authorList>
            <person name="Dluhosova J."/>
            <person name="Istvanek J."/>
            <person name="Nedelnik J."/>
            <person name="Repkova J."/>
        </authorList>
    </citation>
    <scope>NUCLEOTIDE SEQUENCE [LARGE SCALE GENOMIC DNA]</scope>
    <source>
        <strain evidence="3">cv. 10/8</strain>
        <tissue evidence="2">Leaf</tissue>
    </source>
</reference>
<dbReference type="EMBL" id="LXQA010682462">
    <property type="protein sequence ID" value="MCI65784.1"/>
    <property type="molecule type" value="Genomic_DNA"/>
</dbReference>
<keyword evidence="3" id="KW-1185">Reference proteome</keyword>
<name>A0A392TZB3_9FABA</name>
<feature type="non-terminal residue" evidence="2">
    <location>
        <position position="1"/>
    </location>
</feature>
<protein>
    <submittedName>
        <fullName evidence="2">Uncharacterized protein</fullName>
    </submittedName>
</protein>
<feature type="region of interest" description="Disordered" evidence="1">
    <location>
        <begin position="1"/>
        <end position="29"/>
    </location>
</feature>
<proteinExistence type="predicted"/>
<evidence type="ECO:0000256" key="1">
    <source>
        <dbReference type="SAM" id="MobiDB-lite"/>
    </source>
</evidence>
<organism evidence="2 3">
    <name type="scientific">Trifolium medium</name>
    <dbReference type="NCBI Taxonomy" id="97028"/>
    <lineage>
        <taxon>Eukaryota</taxon>
        <taxon>Viridiplantae</taxon>
        <taxon>Streptophyta</taxon>
        <taxon>Embryophyta</taxon>
        <taxon>Tracheophyta</taxon>
        <taxon>Spermatophyta</taxon>
        <taxon>Magnoliopsida</taxon>
        <taxon>eudicotyledons</taxon>
        <taxon>Gunneridae</taxon>
        <taxon>Pentapetalae</taxon>
        <taxon>rosids</taxon>
        <taxon>fabids</taxon>
        <taxon>Fabales</taxon>
        <taxon>Fabaceae</taxon>
        <taxon>Papilionoideae</taxon>
        <taxon>50 kb inversion clade</taxon>
        <taxon>NPAAA clade</taxon>
        <taxon>Hologalegina</taxon>
        <taxon>IRL clade</taxon>
        <taxon>Trifolieae</taxon>
        <taxon>Trifolium</taxon>
    </lineage>
</organism>
<accession>A0A392TZB3</accession>
<dbReference type="AlphaFoldDB" id="A0A392TZB3"/>
<sequence>CGVQLGLSPRDPTLASESGSTGFLYRKSS</sequence>
<comment type="caution">
    <text evidence="2">The sequence shown here is derived from an EMBL/GenBank/DDBJ whole genome shotgun (WGS) entry which is preliminary data.</text>
</comment>